<evidence type="ECO:0000259" key="4">
    <source>
        <dbReference type="Pfam" id="PF03328"/>
    </source>
</evidence>
<dbReference type="EMBL" id="PDPS01000042">
    <property type="protein sequence ID" value="PID55837.1"/>
    <property type="molecule type" value="Genomic_DNA"/>
</dbReference>
<dbReference type="AlphaFoldDB" id="A0A2G6E1K5"/>
<comment type="caution">
    <text evidence="5">The sequence shown here is derived from an EMBL/GenBank/DDBJ whole genome shotgun (WGS) entry which is preliminary data.</text>
</comment>
<sequence length="258" mass="28500">MKDLKEALRQGHNILGTMVINFTHPELARMLKVCGFDFFIVDCEHGSFDYSDVAGLFAIARECGIAPMIRIPELRREVVLKSMEMGAAGILLPQTETAEQAKILVSYSKYAPMGNRGVSLLRAHTGFETISNAREYMDTANDRTILLTQIESLRGLQNIDEILSVEGIDVAFVGPNDLTQSMGIMGQTEHPKYIEAIAAVIASARKHKKFSGIHVMTTTALQGYKKQGMTCNLWSNDVSMLMSAAREGIRQLQQAMGK</sequence>
<dbReference type="GO" id="GO:0005737">
    <property type="term" value="C:cytoplasm"/>
    <property type="evidence" value="ECO:0007669"/>
    <property type="project" value="TreeGrafter"/>
</dbReference>
<dbReference type="PANTHER" id="PTHR30502">
    <property type="entry name" value="2-KETO-3-DEOXY-L-RHAMNONATE ALDOLASE"/>
    <property type="match status" value="1"/>
</dbReference>
<gene>
    <name evidence="5" type="ORF">CSB45_14095</name>
</gene>
<comment type="similarity">
    <text evidence="1">Belongs to the HpcH/HpaI aldolase family.</text>
</comment>
<evidence type="ECO:0000256" key="1">
    <source>
        <dbReference type="ARBA" id="ARBA00005568"/>
    </source>
</evidence>
<evidence type="ECO:0000256" key="3">
    <source>
        <dbReference type="ARBA" id="ARBA00023239"/>
    </source>
</evidence>
<evidence type="ECO:0000256" key="2">
    <source>
        <dbReference type="ARBA" id="ARBA00022723"/>
    </source>
</evidence>
<dbReference type="SUPFAM" id="SSF51621">
    <property type="entry name" value="Phosphoenolpyruvate/pyruvate domain"/>
    <property type="match status" value="1"/>
</dbReference>
<evidence type="ECO:0000313" key="6">
    <source>
        <dbReference type="Proteomes" id="UP000229740"/>
    </source>
</evidence>
<reference evidence="5 6" key="1">
    <citation type="submission" date="2017-10" db="EMBL/GenBank/DDBJ databases">
        <title>Novel microbial diversity and functional potential in the marine mammal oral microbiome.</title>
        <authorList>
            <person name="Dudek N.K."/>
            <person name="Sun C.L."/>
            <person name="Burstein D."/>
            <person name="Kantor R.S."/>
            <person name="Aliaga Goltsman D.S."/>
            <person name="Bik E.M."/>
            <person name="Thomas B.C."/>
            <person name="Banfield J.F."/>
            <person name="Relman D.A."/>
        </authorList>
    </citation>
    <scope>NUCLEOTIDE SEQUENCE [LARGE SCALE GENOMIC DNA]</scope>
    <source>
        <strain evidence="5">DOLZORAL124_49_17</strain>
    </source>
</reference>
<dbReference type="Pfam" id="PF03328">
    <property type="entry name" value="HpcH_HpaI"/>
    <property type="match status" value="1"/>
</dbReference>
<name>A0A2G6E1K5_9BACT</name>
<dbReference type="Proteomes" id="UP000229740">
    <property type="component" value="Unassembled WGS sequence"/>
</dbReference>
<accession>A0A2G6E1K5</accession>
<protein>
    <recommendedName>
        <fullName evidence="4">HpcH/HpaI aldolase/citrate lyase domain-containing protein</fullName>
    </recommendedName>
</protein>
<dbReference type="InterPro" id="IPR015813">
    <property type="entry name" value="Pyrv/PenolPyrv_kinase-like_dom"/>
</dbReference>
<dbReference type="InterPro" id="IPR040442">
    <property type="entry name" value="Pyrv_kinase-like_dom_sf"/>
</dbReference>
<dbReference type="GO" id="GO:0016832">
    <property type="term" value="F:aldehyde-lyase activity"/>
    <property type="evidence" value="ECO:0007669"/>
    <property type="project" value="TreeGrafter"/>
</dbReference>
<organism evidence="5 6">
    <name type="scientific">candidate division KSB3 bacterium</name>
    <dbReference type="NCBI Taxonomy" id="2044937"/>
    <lineage>
        <taxon>Bacteria</taxon>
        <taxon>candidate division KSB3</taxon>
    </lineage>
</organism>
<feature type="domain" description="HpcH/HpaI aldolase/citrate lyase" evidence="4">
    <location>
        <begin position="21"/>
        <end position="242"/>
    </location>
</feature>
<evidence type="ECO:0000313" key="5">
    <source>
        <dbReference type="EMBL" id="PID55837.1"/>
    </source>
</evidence>
<keyword evidence="3" id="KW-0456">Lyase</keyword>
<dbReference type="GO" id="GO:0046872">
    <property type="term" value="F:metal ion binding"/>
    <property type="evidence" value="ECO:0007669"/>
    <property type="project" value="UniProtKB-KW"/>
</dbReference>
<dbReference type="InterPro" id="IPR005000">
    <property type="entry name" value="Aldolase/citrate-lyase_domain"/>
</dbReference>
<proteinExistence type="inferred from homology"/>
<keyword evidence="2" id="KW-0479">Metal-binding</keyword>
<dbReference type="InterPro" id="IPR050251">
    <property type="entry name" value="HpcH-HpaI_aldolase"/>
</dbReference>
<dbReference type="PANTHER" id="PTHR30502:SF0">
    <property type="entry name" value="PHOSPHOENOLPYRUVATE CARBOXYLASE FAMILY PROTEIN"/>
    <property type="match status" value="1"/>
</dbReference>
<dbReference type="Gene3D" id="3.20.20.60">
    <property type="entry name" value="Phosphoenolpyruvate-binding domains"/>
    <property type="match status" value="1"/>
</dbReference>